<dbReference type="GO" id="GO:0052924">
    <property type="term" value="F:all-trans-nonaprenyl-diphosphate synthase (geranylgeranyl-diphosphate specific) activity"/>
    <property type="evidence" value="ECO:0007669"/>
    <property type="project" value="UniProtKB-EC"/>
</dbReference>
<keyword evidence="1" id="KW-0808">Transferase</keyword>
<dbReference type="EMBL" id="KZ452654">
    <property type="protein sequence ID" value="PKA48265.1"/>
    <property type="molecule type" value="Genomic_DNA"/>
</dbReference>
<dbReference type="EMBL" id="KZ453571">
    <property type="protein sequence ID" value="PKA47126.1"/>
    <property type="molecule type" value="Genomic_DNA"/>
</dbReference>
<dbReference type="STRING" id="1088818.A0A2H9ZV36"/>
<dbReference type="EC" id="2.5.1.85" evidence="1"/>
<sequence>MHTLEDYGLTYKNVLVLCDNISTINLTKNSINHSRTKHIEVKLHFIRYHVARGDIVLEHVGSKANLVDIFTKPLPENEFTNLRRELGMCTIEH</sequence>
<accession>A0A2H9ZV36</accession>
<dbReference type="GO" id="GO:0052923">
    <property type="term" value="F:all-trans-nonaprenyl-diphosphate synthase (geranyl-diphosphate specific) activity"/>
    <property type="evidence" value="ECO:0007669"/>
    <property type="project" value="UniProtKB-EC"/>
</dbReference>
<dbReference type="Proteomes" id="UP000236161">
    <property type="component" value="Unassembled WGS sequence"/>
</dbReference>
<keyword evidence="3" id="KW-1185">Reference proteome</keyword>
<reference evidence="1 3" key="1">
    <citation type="journal article" date="2017" name="Nature">
        <title>The Apostasia genome and the evolution of orchids.</title>
        <authorList>
            <person name="Zhang G.Q."/>
            <person name="Liu K.W."/>
            <person name="Li Z."/>
            <person name="Lohaus R."/>
            <person name="Hsiao Y.Y."/>
            <person name="Niu S.C."/>
            <person name="Wang J.Y."/>
            <person name="Lin Y.C."/>
            <person name="Xu Q."/>
            <person name="Chen L.J."/>
            <person name="Yoshida K."/>
            <person name="Fujiwara S."/>
            <person name="Wang Z.W."/>
            <person name="Zhang Y.Q."/>
            <person name="Mitsuda N."/>
            <person name="Wang M."/>
            <person name="Liu G.H."/>
            <person name="Pecoraro L."/>
            <person name="Huang H.X."/>
            <person name="Xiao X.J."/>
            <person name="Lin M."/>
            <person name="Wu X.Y."/>
            <person name="Wu W.L."/>
            <person name="Chen Y.Y."/>
            <person name="Chang S.B."/>
            <person name="Sakamoto S."/>
            <person name="Ohme-Takagi M."/>
            <person name="Yagi M."/>
            <person name="Zeng S.J."/>
            <person name="Shen C.Y."/>
            <person name="Yeh C.M."/>
            <person name="Luo Y.B."/>
            <person name="Tsai W.C."/>
            <person name="Van de Peer Y."/>
            <person name="Liu Z.J."/>
        </authorList>
    </citation>
    <scope>NUCLEOTIDE SEQUENCE [LARGE SCALE GENOMIC DNA]</scope>
    <source>
        <strain evidence="1">ASH160606</strain>
        <strain evidence="3">cv. Shenzhen</strain>
        <tissue evidence="1">Stem</tissue>
    </source>
</reference>
<reference evidence="1" key="2">
    <citation type="submission" date="2017-10" db="EMBL/GenBank/DDBJ databases">
        <authorList>
            <person name="Banno H."/>
            <person name="Chua N.-H."/>
        </authorList>
    </citation>
    <scope>NUCLEOTIDE SEQUENCE</scope>
    <source>
        <strain evidence="1">ASH160606</strain>
        <tissue evidence="1">Stem</tissue>
    </source>
</reference>
<organism evidence="1 3">
    <name type="scientific">Apostasia shenzhenica</name>
    <dbReference type="NCBI Taxonomy" id="1088818"/>
    <lineage>
        <taxon>Eukaryota</taxon>
        <taxon>Viridiplantae</taxon>
        <taxon>Streptophyta</taxon>
        <taxon>Embryophyta</taxon>
        <taxon>Tracheophyta</taxon>
        <taxon>Spermatophyta</taxon>
        <taxon>Magnoliopsida</taxon>
        <taxon>Liliopsida</taxon>
        <taxon>Asparagales</taxon>
        <taxon>Orchidaceae</taxon>
        <taxon>Apostasioideae</taxon>
        <taxon>Apostasia</taxon>
    </lineage>
</organism>
<dbReference type="EC" id="2.5.1.84" evidence="1"/>
<dbReference type="AlphaFoldDB" id="A0A2H9ZV36"/>
<protein>
    <submittedName>
        <fullName evidence="1">Retrovirus-related Pol polyprotein from transposon TNT 1-94</fullName>
        <ecNumber evidence="1">2.5.1.84</ecNumber>
        <ecNumber evidence="1">2.5.1.85</ecNumber>
    </submittedName>
</protein>
<evidence type="ECO:0000313" key="1">
    <source>
        <dbReference type="EMBL" id="PKA47126.1"/>
    </source>
</evidence>
<dbReference type="OrthoDB" id="691565at2759"/>
<proteinExistence type="predicted"/>
<dbReference type="CDD" id="cd09272">
    <property type="entry name" value="RNase_HI_RT_Ty1"/>
    <property type="match status" value="1"/>
</dbReference>
<gene>
    <name evidence="2" type="ORF">AXF42_Ash021409</name>
    <name evidence="1" type="ORF">AXF42_Ash021427</name>
</gene>
<evidence type="ECO:0000313" key="3">
    <source>
        <dbReference type="Proteomes" id="UP000236161"/>
    </source>
</evidence>
<name>A0A2H9ZV36_9ASPA</name>
<evidence type="ECO:0000313" key="2">
    <source>
        <dbReference type="EMBL" id="PKA48265.1"/>
    </source>
</evidence>